<protein>
    <submittedName>
        <fullName evidence="2">Uncharacterized protein</fullName>
    </submittedName>
</protein>
<keyword evidence="1" id="KW-0472">Membrane</keyword>
<dbReference type="InterPro" id="IPR045466">
    <property type="entry name" value="DUF6498"/>
</dbReference>
<dbReference type="Pfam" id="PF20108">
    <property type="entry name" value="DUF6498"/>
    <property type="match status" value="1"/>
</dbReference>
<keyword evidence="1" id="KW-1133">Transmembrane helix</keyword>
<accession>A0A4D6KDZ6</accession>
<evidence type="ECO:0000313" key="2">
    <source>
        <dbReference type="EMBL" id="QCD65542.1"/>
    </source>
</evidence>
<dbReference type="AlphaFoldDB" id="A0A4D6KDZ6"/>
<reference evidence="2 3" key="1">
    <citation type="submission" date="2019-04" db="EMBL/GenBank/DDBJ databases">
        <title>Complete genome sequence of Arthrobacter sp. ZXY-2 associated with effective atrazine degradation and salt adaptation.</title>
        <authorList>
            <person name="Zhao X."/>
        </authorList>
    </citation>
    <scope>NUCLEOTIDE SEQUENCE [LARGE SCALE GENOMIC DNA]</scope>
    <source>
        <strain evidence="3">ZP60</strain>
    </source>
</reference>
<reference evidence="2 3" key="2">
    <citation type="submission" date="2019-04" db="EMBL/GenBank/DDBJ databases">
        <authorList>
            <person name="Yang S."/>
            <person name="Wei W."/>
        </authorList>
    </citation>
    <scope>NUCLEOTIDE SEQUENCE [LARGE SCALE GENOMIC DNA]</scope>
    <source>
        <strain evidence="3">ZP60</strain>
    </source>
</reference>
<keyword evidence="1" id="KW-0812">Transmembrane</keyword>
<gene>
    <name evidence="2" type="ORF">E5139_07785</name>
</gene>
<evidence type="ECO:0000256" key="1">
    <source>
        <dbReference type="SAM" id="Phobius"/>
    </source>
</evidence>
<proteinExistence type="predicted"/>
<feature type="transmembrane region" description="Helical" evidence="1">
    <location>
        <begin position="315"/>
        <end position="337"/>
    </location>
</feature>
<feature type="transmembrane region" description="Helical" evidence="1">
    <location>
        <begin position="176"/>
        <end position="199"/>
    </location>
</feature>
<feature type="transmembrane region" description="Helical" evidence="1">
    <location>
        <begin position="292"/>
        <end position="309"/>
    </location>
</feature>
<dbReference type="GeneID" id="42178827"/>
<dbReference type="EMBL" id="CP039375">
    <property type="protein sequence ID" value="QCD65542.1"/>
    <property type="molecule type" value="Genomic_DNA"/>
</dbReference>
<feature type="transmembrane region" description="Helical" evidence="1">
    <location>
        <begin position="135"/>
        <end position="155"/>
    </location>
</feature>
<dbReference type="OMA" id="YWFELGV"/>
<organism evidence="2 3">
    <name type="scientific">Halomicrobium mukohataei</name>
    <dbReference type="NCBI Taxonomy" id="57705"/>
    <lineage>
        <taxon>Archaea</taxon>
        <taxon>Methanobacteriati</taxon>
        <taxon>Methanobacteriota</taxon>
        <taxon>Stenosarchaea group</taxon>
        <taxon>Halobacteria</taxon>
        <taxon>Halobacteriales</taxon>
        <taxon>Haloarculaceae</taxon>
        <taxon>Halomicrobium</taxon>
    </lineage>
</organism>
<evidence type="ECO:0000313" key="3">
    <source>
        <dbReference type="Proteomes" id="UP000297053"/>
    </source>
</evidence>
<dbReference type="KEGG" id="halz:E5139_07785"/>
<dbReference type="Proteomes" id="UP000297053">
    <property type="component" value="Chromosome"/>
</dbReference>
<name>A0A4D6KDZ6_9EURY</name>
<sequence>MVALRRIVPSTDSRRLELAEITVTNAVPVVGVVAFEWNVAALLVLYWFELGVDAVWAFVRALFAARPPEVDTDGLLIGAVAQRRPTLDVPWTDLQIYVVTLLTLPIAVLVVAGVWLFAGAFLVGPLGTSALDDDTVASVTLATLAILCTTGVSTIRTYFLRGEYRNHNSQTAISGVVFRIFTVFFVGMFTLSMVGIVSAGPDTTLGSLDPTAVGPALLIAIIGLKYASDFLGVYSDRLAVYFVSYDEAYGWSQAPPEPQSVAGVSAAAADRVRPTLAGRVFGGALRLPQHPGAAFLGVFLLAVAALFAFGSAWLVVGLLVALGVAIPLTLVSVDHLLRYGAVEYRAAQGERALVAYDRLFGVSLWRVEPWDETAVRIERTLLDRLLGTETVVVELPDDEYLLPHLPATTPILSVFDREADRSRS</sequence>
<feature type="transmembrane region" description="Helical" evidence="1">
    <location>
        <begin position="96"/>
        <end position="123"/>
    </location>
</feature>
<feature type="transmembrane region" description="Helical" evidence="1">
    <location>
        <begin position="211"/>
        <end position="228"/>
    </location>
</feature>
<dbReference type="RefSeq" id="WP_015761900.1">
    <property type="nucleotide sequence ID" value="NZ_CP039375.1"/>
</dbReference>